<dbReference type="Gene3D" id="3.90.190.10">
    <property type="entry name" value="Protein tyrosine phosphatase superfamily"/>
    <property type="match status" value="2"/>
</dbReference>
<dbReference type="PROSITE" id="PS50056">
    <property type="entry name" value="TYR_PHOSPHATASE_2"/>
    <property type="match status" value="1"/>
</dbReference>
<dbReference type="SMART" id="SM00194">
    <property type="entry name" value="PTPc"/>
    <property type="match status" value="1"/>
</dbReference>
<dbReference type="CDD" id="cd00047">
    <property type="entry name" value="PTPc"/>
    <property type="match status" value="1"/>
</dbReference>
<dbReference type="Pfam" id="PF00102">
    <property type="entry name" value="Y_phosphatase"/>
    <property type="match status" value="1"/>
</dbReference>
<dbReference type="InterPro" id="IPR003595">
    <property type="entry name" value="Tyr_Pase_cat"/>
</dbReference>
<dbReference type="InterPro" id="IPR029021">
    <property type="entry name" value="Prot-tyrosine_phosphatase-like"/>
</dbReference>
<evidence type="ECO:0000259" key="1">
    <source>
        <dbReference type="PROSITE" id="PS50055"/>
    </source>
</evidence>
<accession>A0ABQ9H6Y1</accession>
<dbReference type="PROSITE" id="PS00383">
    <property type="entry name" value="TYR_PHOSPHATASE_1"/>
    <property type="match status" value="1"/>
</dbReference>
<dbReference type="SMART" id="SM00404">
    <property type="entry name" value="PTPc_motif"/>
    <property type="match status" value="1"/>
</dbReference>
<organism evidence="3 4">
    <name type="scientific">Dryococelus australis</name>
    <dbReference type="NCBI Taxonomy" id="614101"/>
    <lineage>
        <taxon>Eukaryota</taxon>
        <taxon>Metazoa</taxon>
        <taxon>Ecdysozoa</taxon>
        <taxon>Arthropoda</taxon>
        <taxon>Hexapoda</taxon>
        <taxon>Insecta</taxon>
        <taxon>Pterygota</taxon>
        <taxon>Neoptera</taxon>
        <taxon>Polyneoptera</taxon>
        <taxon>Phasmatodea</taxon>
        <taxon>Verophasmatodea</taxon>
        <taxon>Anareolatae</taxon>
        <taxon>Phasmatidae</taxon>
        <taxon>Eurycanthinae</taxon>
        <taxon>Dryococelus</taxon>
    </lineage>
</organism>
<reference evidence="3 4" key="1">
    <citation type="submission" date="2023-02" db="EMBL/GenBank/DDBJ databases">
        <title>LHISI_Scaffold_Assembly.</title>
        <authorList>
            <person name="Stuart O.P."/>
            <person name="Cleave R."/>
            <person name="Magrath M.J.L."/>
            <person name="Mikheyev A.S."/>
        </authorList>
    </citation>
    <scope>NUCLEOTIDE SEQUENCE [LARGE SCALE GENOMIC DNA]</scope>
    <source>
        <strain evidence="3">Daus_M_001</strain>
        <tissue evidence="3">Leg muscle</tissue>
    </source>
</reference>
<dbReference type="InterPro" id="IPR016130">
    <property type="entry name" value="Tyr_Pase_AS"/>
</dbReference>
<proteinExistence type="predicted"/>
<name>A0ABQ9H6Y1_9NEOP</name>
<dbReference type="PRINTS" id="PR00700">
    <property type="entry name" value="PRTYPHPHTASE"/>
</dbReference>
<dbReference type="EMBL" id="JARBHB010000007">
    <property type="protein sequence ID" value="KAJ8880031.1"/>
    <property type="molecule type" value="Genomic_DNA"/>
</dbReference>
<dbReference type="PANTHER" id="PTHR19134">
    <property type="entry name" value="RECEPTOR-TYPE TYROSINE-PROTEIN PHOSPHATASE"/>
    <property type="match status" value="1"/>
</dbReference>
<dbReference type="InterPro" id="IPR050348">
    <property type="entry name" value="Protein-Tyr_Phosphatase"/>
</dbReference>
<feature type="domain" description="Tyrosine-protein phosphatase" evidence="1">
    <location>
        <begin position="101"/>
        <end position="277"/>
    </location>
</feature>
<dbReference type="SUPFAM" id="SSF52799">
    <property type="entry name" value="(Phosphotyrosine protein) phosphatases II"/>
    <property type="match status" value="2"/>
</dbReference>
<sequence length="373" mass="42412">MDMCRCIRSFMYVGATVAERLARSPPTKANRVQSLAGSPDFRKWESSRTMPLVVGFSRGSPPFPPAPSFRCRSIFTSITLICSQDLAVKSHQNQSLTHSLNVSVLYMKAVVMCMQYWPASKELSETHGGINISIAREEELANFHIRTFRLAKMEEGALTSVCVLQTVETERKILQFHYTQWHSHTCPFSNAILEFRRRVRAVVGTVQSDLSGPMIVHCNDGGGRSGVYLAIDANLELMEEEDAFDVFGYFKKLRQSRKGLIETLDQYKFVYDTLEEFVICGTSWFPVKELSQRLKQKSVKNSVSKINEYQHEYNLICKQTPRFTIGDCAGGHRADNREKNRDVLVVPPDNARPYLISFQGNNFTDYINAVFVD</sequence>
<dbReference type="PANTHER" id="PTHR19134:SF561">
    <property type="entry name" value="PROTEIN TYROSINE PHOSPHATASE 36E, ISOFORM A"/>
    <property type="match status" value="1"/>
</dbReference>
<evidence type="ECO:0000259" key="2">
    <source>
        <dbReference type="PROSITE" id="PS50056"/>
    </source>
</evidence>
<dbReference type="Proteomes" id="UP001159363">
    <property type="component" value="Chromosome 6"/>
</dbReference>
<keyword evidence="4" id="KW-1185">Reference proteome</keyword>
<dbReference type="PROSITE" id="PS50055">
    <property type="entry name" value="TYR_PHOSPHATASE_PTP"/>
    <property type="match status" value="1"/>
</dbReference>
<feature type="domain" description="Tyrosine specific protein phosphatases" evidence="2">
    <location>
        <begin position="193"/>
        <end position="268"/>
    </location>
</feature>
<comment type="caution">
    <text evidence="3">The sequence shown here is derived from an EMBL/GenBank/DDBJ whole genome shotgun (WGS) entry which is preliminary data.</text>
</comment>
<gene>
    <name evidence="3" type="ORF">PR048_020653</name>
</gene>
<evidence type="ECO:0000313" key="3">
    <source>
        <dbReference type="EMBL" id="KAJ8880031.1"/>
    </source>
</evidence>
<feature type="non-terminal residue" evidence="3">
    <location>
        <position position="373"/>
    </location>
</feature>
<dbReference type="InterPro" id="IPR000387">
    <property type="entry name" value="Tyr_Pase_dom"/>
</dbReference>
<protein>
    <submittedName>
        <fullName evidence="3">Uncharacterized protein</fullName>
    </submittedName>
</protein>
<dbReference type="InterPro" id="IPR000242">
    <property type="entry name" value="PTP_cat"/>
</dbReference>
<evidence type="ECO:0000313" key="4">
    <source>
        <dbReference type="Proteomes" id="UP001159363"/>
    </source>
</evidence>